<dbReference type="InterPro" id="IPR017927">
    <property type="entry name" value="FAD-bd_FR_type"/>
</dbReference>
<dbReference type="InterPro" id="IPR039374">
    <property type="entry name" value="SIP_fam"/>
</dbReference>
<dbReference type="SUPFAM" id="SSF63380">
    <property type="entry name" value="Riboflavin synthase domain-like"/>
    <property type="match status" value="1"/>
</dbReference>
<dbReference type="PROSITE" id="PS51384">
    <property type="entry name" value="FAD_FR"/>
    <property type="match status" value="1"/>
</dbReference>
<evidence type="ECO:0000256" key="1">
    <source>
        <dbReference type="ARBA" id="ARBA00035644"/>
    </source>
</evidence>
<dbReference type="InterPro" id="IPR013113">
    <property type="entry name" value="SIP_FAD-bd"/>
</dbReference>
<accession>A0A833PLP4</accession>
<dbReference type="Gene3D" id="2.40.30.10">
    <property type="entry name" value="Translation factors"/>
    <property type="match status" value="1"/>
</dbReference>
<gene>
    <name evidence="3" type="primary">viuB_2</name>
    <name evidence="3" type="ORF">GAK33_04932</name>
</gene>
<feature type="domain" description="FAD-binding FR-type" evidence="2">
    <location>
        <begin position="111"/>
        <end position="216"/>
    </location>
</feature>
<dbReference type="AlphaFoldDB" id="A0A833PLP4"/>
<evidence type="ECO:0000259" key="2">
    <source>
        <dbReference type="PROSITE" id="PS51384"/>
    </source>
</evidence>
<dbReference type="PANTHER" id="PTHR30157">
    <property type="entry name" value="FERRIC REDUCTASE, NADPH-DEPENDENT"/>
    <property type="match status" value="1"/>
</dbReference>
<dbReference type="Gene3D" id="3.40.50.80">
    <property type="entry name" value="Nucleotide-binding domain of ferredoxin-NADP reductase (FNR) module"/>
    <property type="match status" value="1"/>
</dbReference>
<protein>
    <submittedName>
        <fullName evidence="3">Vibriobactin utilization protein ViuB</fullName>
    </submittedName>
</protein>
<organism evidence="3 4">
    <name type="scientific">Burkholderia lata (strain ATCC 17760 / DSM 23089 / LMG 22485 / NCIMB 9086 / R18194 / 383)</name>
    <dbReference type="NCBI Taxonomy" id="482957"/>
    <lineage>
        <taxon>Bacteria</taxon>
        <taxon>Pseudomonadati</taxon>
        <taxon>Pseudomonadota</taxon>
        <taxon>Betaproteobacteria</taxon>
        <taxon>Burkholderiales</taxon>
        <taxon>Burkholderiaceae</taxon>
        <taxon>Burkholderia</taxon>
        <taxon>Burkholderia cepacia complex</taxon>
    </lineage>
</organism>
<sequence length="347" mass="37635">MDITGRAISAFARLSLYMSSNTANVRLLGPASPYVTSDELDMIARLGRLSRDDADAEKMLPADAGPFRDTLQRCGSLLKDAGARFPKRSLAPYRSRQARHLPIDPVQPVDRQLREIHVRRVEQISPGIRRVTFHGDALQDVEITGIAQWVKVFVTPEDDVASIGRALTIRRYRAAQSEMTIDFAMHGNGPLSTWAARAHAGATARIAGPRGGYAIDPATDSILLTGDLAALPAIATFIEALPAHVHAQVVVQLDNPDDRHVLPRNERTCVTVIANAQEPAPGTHLLQAIDALNLSMRNVEGWIFAETATAHGVLQGMLRRHASIATAIHSVGYWKAGEAGYKDLCAG</sequence>
<dbReference type="InterPro" id="IPR039261">
    <property type="entry name" value="FNR_nucleotide-bd"/>
</dbReference>
<comment type="caution">
    <text evidence="3">The sequence shown here is derived from an EMBL/GenBank/DDBJ whole genome shotgun (WGS) entry which is preliminary data.</text>
</comment>
<evidence type="ECO:0000313" key="4">
    <source>
        <dbReference type="Proteomes" id="UP000467522"/>
    </source>
</evidence>
<evidence type="ECO:0000313" key="3">
    <source>
        <dbReference type="EMBL" id="KAF1035334.1"/>
    </source>
</evidence>
<dbReference type="Pfam" id="PF04954">
    <property type="entry name" value="SIP"/>
    <property type="match status" value="1"/>
</dbReference>
<dbReference type="EMBL" id="WNDV01000017">
    <property type="protein sequence ID" value="KAF1035334.1"/>
    <property type="molecule type" value="Genomic_DNA"/>
</dbReference>
<dbReference type="CDD" id="cd06193">
    <property type="entry name" value="siderophore_interacting"/>
    <property type="match status" value="1"/>
</dbReference>
<dbReference type="InterPro" id="IPR007037">
    <property type="entry name" value="SIP_rossman_dom"/>
</dbReference>
<dbReference type="InterPro" id="IPR017938">
    <property type="entry name" value="Riboflavin_synthase-like_b-brl"/>
</dbReference>
<name>A0A833PLP4_BURL3</name>
<dbReference type="Proteomes" id="UP000467522">
    <property type="component" value="Unassembled WGS sequence"/>
</dbReference>
<proteinExistence type="inferred from homology"/>
<comment type="similarity">
    <text evidence="1">Belongs to the SIP oxidoreductase family.</text>
</comment>
<dbReference type="Pfam" id="PF08021">
    <property type="entry name" value="FAD_binding_9"/>
    <property type="match status" value="1"/>
</dbReference>
<reference evidence="4" key="1">
    <citation type="journal article" date="2020" name="MBio">
        <title>Horizontal gene transfer to a defensive symbiont with a reduced genome amongst a multipartite beetle microbiome.</title>
        <authorList>
            <person name="Waterworth S.C."/>
            <person name="Florez L.V."/>
            <person name="Rees E.R."/>
            <person name="Hertweck C."/>
            <person name="Kaltenpoth M."/>
            <person name="Kwan J.C."/>
        </authorList>
    </citation>
    <scope>NUCLEOTIDE SEQUENCE [LARGE SCALE GENOMIC DNA]</scope>
</reference>
<dbReference type="PANTHER" id="PTHR30157:SF0">
    <property type="entry name" value="NADPH-DEPENDENT FERRIC-CHELATE REDUCTASE"/>
    <property type="match status" value="1"/>
</dbReference>
<dbReference type="GO" id="GO:0016491">
    <property type="term" value="F:oxidoreductase activity"/>
    <property type="evidence" value="ECO:0007669"/>
    <property type="project" value="InterPro"/>
</dbReference>